<evidence type="ECO:0000256" key="1">
    <source>
        <dbReference type="SAM" id="MobiDB-lite"/>
    </source>
</evidence>
<feature type="compositionally biased region" description="Basic and acidic residues" evidence="1">
    <location>
        <begin position="240"/>
        <end position="256"/>
    </location>
</feature>
<dbReference type="Proteomes" id="UP000030640">
    <property type="component" value="Unassembled WGS sequence"/>
</dbReference>
<protein>
    <submittedName>
        <fullName evidence="2">Uncharacterized protein</fullName>
    </submittedName>
</protein>
<evidence type="ECO:0000313" key="3">
    <source>
        <dbReference type="Proteomes" id="UP000030640"/>
    </source>
</evidence>
<organism evidence="2 3">
    <name type="scientific">Plasmodium inui San Antonio 1</name>
    <dbReference type="NCBI Taxonomy" id="1237626"/>
    <lineage>
        <taxon>Eukaryota</taxon>
        <taxon>Sar</taxon>
        <taxon>Alveolata</taxon>
        <taxon>Apicomplexa</taxon>
        <taxon>Aconoidasida</taxon>
        <taxon>Haemosporida</taxon>
        <taxon>Plasmodiidae</taxon>
        <taxon>Plasmodium</taxon>
        <taxon>Plasmodium (Plasmodium)</taxon>
    </lineage>
</organism>
<dbReference type="OrthoDB" id="386031at2759"/>
<feature type="region of interest" description="Disordered" evidence="1">
    <location>
        <begin position="236"/>
        <end position="285"/>
    </location>
</feature>
<dbReference type="EMBL" id="KI965477">
    <property type="protein sequence ID" value="EUD65644.1"/>
    <property type="molecule type" value="Genomic_DNA"/>
</dbReference>
<gene>
    <name evidence="2" type="ORF">C922_03890</name>
</gene>
<dbReference type="GeneID" id="20039164"/>
<evidence type="ECO:0000313" key="2">
    <source>
        <dbReference type="EMBL" id="EUD65644.1"/>
    </source>
</evidence>
<dbReference type="VEuPathDB" id="PlasmoDB:C922_03890"/>
<dbReference type="RefSeq" id="XP_008817701.1">
    <property type="nucleotide sequence ID" value="XM_008819479.1"/>
</dbReference>
<dbReference type="AlphaFoldDB" id="W7A939"/>
<keyword evidence="3" id="KW-1185">Reference proteome</keyword>
<accession>W7A939</accession>
<name>W7A939_9APIC</name>
<proteinExistence type="predicted"/>
<sequence>MGANICVFQRKKYDEEKKELALEKAPRRVTRKEQIVNEITCEGVTKCYGEETSQLGKTKEEGDKSILSVPSTSTNSIFVESEEATTDISSFTSSSMIRSNIKANIIRETYLLQNSYGQISDLTRRYRSSKSSPPLGEANKTTFKKSASFGGTVPHSNEKFRDLSEFIRTKKEDAHEGNYLTRGKNYPSEKSHSQRSELCSIWGDDDPLYGGVSTGKEDKATTKEKEPFRRMTNGKVPLRRMTDERTLTDQRRREDNSSSVKPKKLGKRGKSLNLPSWDNNADYKGGPVPLTKCNSSYFNNRGVIIYS</sequence>
<feature type="compositionally biased region" description="Basic residues" evidence="1">
    <location>
        <begin position="261"/>
        <end position="270"/>
    </location>
</feature>
<feature type="region of interest" description="Disordered" evidence="1">
    <location>
        <begin position="127"/>
        <end position="155"/>
    </location>
</feature>
<reference evidence="2 3" key="1">
    <citation type="submission" date="2013-02" db="EMBL/GenBank/DDBJ databases">
        <title>The Genome Sequence of Plasmodium inui San Antonio 1.</title>
        <authorList>
            <consortium name="The Broad Institute Genome Sequencing Platform"/>
            <consortium name="The Broad Institute Genome Sequencing Center for Infectious Disease"/>
            <person name="Neafsey D."/>
            <person name="Cheeseman I."/>
            <person name="Volkman S."/>
            <person name="Adams J."/>
            <person name="Walker B."/>
            <person name="Young S.K."/>
            <person name="Zeng Q."/>
            <person name="Gargeya S."/>
            <person name="Fitzgerald M."/>
            <person name="Haas B."/>
            <person name="Abouelleil A."/>
            <person name="Alvarado L."/>
            <person name="Arachchi H.M."/>
            <person name="Berlin A.M."/>
            <person name="Chapman S.B."/>
            <person name="Dewar J."/>
            <person name="Goldberg J."/>
            <person name="Griggs A."/>
            <person name="Gujja S."/>
            <person name="Hansen M."/>
            <person name="Howarth C."/>
            <person name="Imamovic A."/>
            <person name="Larimer J."/>
            <person name="McCowan C."/>
            <person name="Murphy C."/>
            <person name="Neiman D."/>
            <person name="Pearson M."/>
            <person name="Priest M."/>
            <person name="Roberts A."/>
            <person name="Saif S."/>
            <person name="Shea T."/>
            <person name="Sisk P."/>
            <person name="Sykes S."/>
            <person name="Wortman J."/>
            <person name="Nusbaum C."/>
            <person name="Birren B."/>
        </authorList>
    </citation>
    <scope>NUCLEOTIDE SEQUENCE [LARGE SCALE GENOMIC DNA]</scope>
    <source>
        <strain evidence="2 3">San Antonio 1</strain>
    </source>
</reference>